<dbReference type="RefSeq" id="WP_079547727.1">
    <property type="nucleotide sequence ID" value="NZ_CP117826.1"/>
</dbReference>
<accession>A0AAU8A8F8</accession>
<comment type="pathway">
    <text evidence="3">Carbohydrate degradation.</text>
</comment>
<evidence type="ECO:0000256" key="6">
    <source>
        <dbReference type="ARBA" id="ARBA00023235"/>
    </source>
</evidence>
<dbReference type="InterPro" id="IPR017850">
    <property type="entry name" value="Alkaline_phosphatase_core_sf"/>
</dbReference>
<evidence type="ECO:0000256" key="3">
    <source>
        <dbReference type="ARBA" id="ARBA00004921"/>
    </source>
</evidence>
<dbReference type="Gene3D" id="3.40.720.10">
    <property type="entry name" value="Alkaline Phosphatase, subunit A"/>
    <property type="match status" value="2"/>
</dbReference>
<gene>
    <name evidence="8" type="ORF">PUP29_00615</name>
</gene>
<proteinExistence type="inferred from homology"/>
<dbReference type="AlphaFoldDB" id="A0AAU8A8F8"/>
<sequence>MKKITLVLDGVADRPNAALGNKTPLEYAKTPNLDALYAKALGGTVLTIPDGLEVGSAVANLSLLGFDPHTYRGRSIIEAAGLHLPMNEEDLYIRCNLVTFEGDSFETSRIKSYSAYDIATEVAEPVAKELAAKVFDDEFQLVYCGSFRCTLIVKNGKTLYPVDFMPAHDIIGQDIAPFIRTEGKQAKFFELMKRSYDFLQKKNIPANGMWMWGASIMPEIKGDTRGRVALSETLLMDGITTIAGLTNIGTRREGRSFDDFLKEKLEKAVKAVEEYDDIYVHIQETDDLSHELQPIEKMRAVESIDRVFLGEFLKNIGDDFTLSVASDHFTFSDTGAHGGEPVPFLFYDSRHEKKQTGRFTEQSGRDKKYTITAAELKDMQRQAETQR</sequence>
<evidence type="ECO:0000256" key="2">
    <source>
        <dbReference type="ARBA" id="ARBA00002315"/>
    </source>
</evidence>
<evidence type="ECO:0000256" key="1">
    <source>
        <dbReference type="ARBA" id="ARBA00000370"/>
    </source>
</evidence>
<dbReference type="InterPro" id="IPR004456">
    <property type="entry name" value="Pglycerate_mutase_ApgM"/>
</dbReference>
<evidence type="ECO:0000256" key="4">
    <source>
        <dbReference type="ARBA" id="ARBA00005524"/>
    </source>
</evidence>
<dbReference type="InterPro" id="IPR006124">
    <property type="entry name" value="Metalloenzyme"/>
</dbReference>
<comment type="similarity">
    <text evidence="4">Belongs to the BPG-independent phosphoglycerate mutase family. A-PGAM subfamily.</text>
</comment>
<dbReference type="GO" id="GO:0006096">
    <property type="term" value="P:glycolytic process"/>
    <property type="evidence" value="ECO:0007669"/>
    <property type="project" value="UniProtKB-KW"/>
</dbReference>
<dbReference type="PANTHER" id="PTHR31209:SF0">
    <property type="entry name" value="METALLOENZYME DOMAIN-CONTAINING PROTEIN"/>
    <property type="match status" value="1"/>
</dbReference>
<reference evidence="8" key="1">
    <citation type="submission" date="2023-02" db="EMBL/GenBank/DDBJ databases">
        <title>Gut commensal Christensenella minuta modulates host metabolism via a new class of secondary bile acids.</title>
        <authorList>
            <person name="Liu C."/>
        </authorList>
    </citation>
    <scope>NUCLEOTIDE SEQUENCE</scope>
    <source>
        <strain evidence="8">CA70</strain>
    </source>
</reference>
<feature type="domain" description="Metalloenzyme" evidence="7">
    <location>
        <begin position="4"/>
        <end position="364"/>
    </location>
</feature>
<keyword evidence="5" id="KW-0324">Glycolysis</keyword>
<dbReference type="Pfam" id="PF10143">
    <property type="entry name" value="PhosphMutase"/>
    <property type="match status" value="1"/>
</dbReference>
<dbReference type="PANTHER" id="PTHR31209">
    <property type="entry name" value="COFACTOR-INDEPENDENT PHOSPHOGLYCERATE MUTASE"/>
    <property type="match status" value="1"/>
</dbReference>
<comment type="catalytic activity">
    <reaction evidence="1">
        <text>(2R)-2-phosphoglycerate = (2R)-3-phosphoglycerate</text>
        <dbReference type="Rhea" id="RHEA:15901"/>
        <dbReference type="ChEBI" id="CHEBI:58272"/>
        <dbReference type="ChEBI" id="CHEBI:58289"/>
        <dbReference type="EC" id="5.4.2.12"/>
    </reaction>
</comment>
<dbReference type="Pfam" id="PF01676">
    <property type="entry name" value="Metalloenzyme"/>
    <property type="match status" value="1"/>
</dbReference>
<evidence type="ECO:0000256" key="5">
    <source>
        <dbReference type="ARBA" id="ARBA00023152"/>
    </source>
</evidence>
<evidence type="ECO:0000313" key="8">
    <source>
        <dbReference type="EMBL" id="XCC62468.1"/>
    </source>
</evidence>
<dbReference type="EMBL" id="CP117826">
    <property type="protein sequence ID" value="XCC62468.1"/>
    <property type="molecule type" value="Genomic_DNA"/>
</dbReference>
<dbReference type="PIRSF" id="PIRSF006392">
    <property type="entry name" value="IPGAM_arch"/>
    <property type="match status" value="1"/>
</dbReference>
<dbReference type="GO" id="GO:0004619">
    <property type="term" value="F:phosphoglycerate mutase activity"/>
    <property type="evidence" value="ECO:0007669"/>
    <property type="project" value="UniProtKB-EC"/>
</dbReference>
<comment type="function">
    <text evidence="2">Catalyzes the interconversion of 2-phosphoglycerate and 3-phosphoglycerate.</text>
</comment>
<dbReference type="SUPFAM" id="SSF53649">
    <property type="entry name" value="Alkaline phosphatase-like"/>
    <property type="match status" value="1"/>
</dbReference>
<keyword evidence="6" id="KW-0413">Isomerase</keyword>
<protein>
    <recommendedName>
        <fullName evidence="7">Metalloenzyme domain-containing protein</fullName>
    </recommendedName>
</protein>
<organism evidence="8">
    <name type="scientific">Christensenella massiliensis</name>
    <dbReference type="NCBI Taxonomy" id="1805714"/>
    <lineage>
        <taxon>Bacteria</taxon>
        <taxon>Bacillati</taxon>
        <taxon>Bacillota</taxon>
        <taxon>Clostridia</taxon>
        <taxon>Christensenellales</taxon>
        <taxon>Christensenellaceae</taxon>
        <taxon>Christensenella</taxon>
    </lineage>
</organism>
<dbReference type="GO" id="GO:0046872">
    <property type="term" value="F:metal ion binding"/>
    <property type="evidence" value="ECO:0007669"/>
    <property type="project" value="InterPro"/>
</dbReference>
<name>A0AAU8A8F8_9FIRM</name>
<evidence type="ECO:0000259" key="7">
    <source>
        <dbReference type="Pfam" id="PF01676"/>
    </source>
</evidence>